<organism evidence="9 10">
    <name type="scientific">Aphidius gifuensis</name>
    <name type="common">Parasitoid wasp</name>
    <dbReference type="NCBI Taxonomy" id="684658"/>
    <lineage>
        <taxon>Eukaryota</taxon>
        <taxon>Metazoa</taxon>
        <taxon>Ecdysozoa</taxon>
        <taxon>Arthropoda</taxon>
        <taxon>Hexapoda</taxon>
        <taxon>Insecta</taxon>
        <taxon>Pterygota</taxon>
        <taxon>Neoptera</taxon>
        <taxon>Endopterygota</taxon>
        <taxon>Hymenoptera</taxon>
        <taxon>Apocrita</taxon>
        <taxon>Ichneumonoidea</taxon>
        <taxon>Braconidae</taxon>
        <taxon>Aphidiinae</taxon>
        <taxon>Aphidius</taxon>
    </lineage>
</organism>
<feature type="transmembrane region" description="Helical" evidence="8">
    <location>
        <begin position="162"/>
        <end position="179"/>
    </location>
</feature>
<dbReference type="EMBL" id="JACMRX010000002">
    <property type="protein sequence ID" value="KAF7995219.1"/>
    <property type="molecule type" value="Genomic_DNA"/>
</dbReference>
<name>A0A835CSP7_APHGI</name>
<sequence>MIKHQINSRIYDFDYFYDAMRPVLQAGRIFGLIPVLTTDNNREMPIFRVKSLWTWYSLFNNKIILYINNNLNNKIKKHFFFTPENLKIAVGIVVRIIYFIATFIWNFTDLFLILVATGLAEKYKCVNKTVINMIISNQYNINWSQIREIYAILSNLVKKTDIVISPLIILSFSANLYSICKQFFSGFLLQGNITLGDVYFFGSFCFILGRTIAVTISAAQINTHSKELLSVLFYCPVSTLNVEPQWLQNQLAIDEVALTGMKFFSVTRKFMLSVVGTIVTYEVILLQFNSSKKE</sequence>
<reference evidence="9 10" key="1">
    <citation type="submission" date="2020-08" db="EMBL/GenBank/DDBJ databases">
        <title>Aphidius gifuensis genome sequencing and assembly.</title>
        <authorList>
            <person name="Du Z."/>
        </authorList>
    </citation>
    <scope>NUCLEOTIDE SEQUENCE [LARGE SCALE GENOMIC DNA]</scope>
    <source>
        <strain evidence="9">YNYX2018</strain>
        <tissue evidence="9">Adults</tissue>
    </source>
</reference>
<evidence type="ECO:0000313" key="10">
    <source>
        <dbReference type="Proteomes" id="UP000639338"/>
    </source>
</evidence>
<keyword evidence="6 8" id="KW-0472">Membrane</keyword>
<evidence type="ECO:0000256" key="1">
    <source>
        <dbReference type="ARBA" id="ARBA00004651"/>
    </source>
</evidence>
<feature type="transmembrane region" description="Helical" evidence="8">
    <location>
        <begin position="199"/>
        <end position="219"/>
    </location>
</feature>
<dbReference type="GO" id="GO:0033041">
    <property type="term" value="F:sweet taste receptor activity"/>
    <property type="evidence" value="ECO:0007669"/>
    <property type="project" value="TreeGrafter"/>
</dbReference>
<keyword evidence="7" id="KW-0675">Receptor</keyword>
<comment type="similarity">
    <text evidence="2">Belongs to the insect chemoreceptor superfamily. Gustatory receptor (GR) family. Gr5a subfamily.</text>
</comment>
<accession>A0A835CSP7</accession>
<dbReference type="Proteomes" id="UP000639338">
    <property type="component" value="Unassembled WGS sequence"/>
</dbReference>
<evidence type="ECO:0000256" key="4">
    <source>
        <dbReference type="ARBA" id="ARBA00022692"/>
    </source>
</evidence>
<evidence type="ECO:0000256" key="3">
    <source>
        <dbReference type="ARBA" id="ARBA00022475"/>
    </source>
</evidence>
<dbReference type="PANTHER" id="PTHR21421:SF29">
    <property type="entry name" value="GUSTATORY RECEPTOR 5A FOR TREHALOSE-RELATED"/>
    <property type="match status" value="1"/>
</dbReference>
<comment type="subcellular location">
    <subcellularLocation>
        <location evidence="1">Cell membrane</location>
        <topology evidence="1">Multi-pass membrane protein</topology>
    </subcellularLocation>
</comment>
<protein>
    <recommendedName>
        <fullName evidence="11">Gustatory receptor</fullName>
    </recommendedName>
</protein>
<keyword evidence="5 8" id="KW-1133">Transmembrane helix</keyword>
<dbReference type="Pfam" id="PF06151">
    <property type="entry name" value="Trehalose_recp"/>
    <property type="match status" value="1"/>
</dbReference>
<evidence type="ECO:0000256" key="7">
    <source>
        <dbReference type="ARBA" id="ARBA00023170"/>
    </source>
</evidence>
<evidence type="ECO:0000256" key="2">
    <source>
        <dbReference type="ARBA" id="ARBA00005327"/>
    </source>
</evidence>
<evidence type="ECO:0000313" key="9">
    <source>
        <dbReference type="EMBL" id="KAF7995219.1"/>
    </source>
</evidence>
<dbReference type="AlphaFoldDB" id="A0A835CSP7"/>
<keyword evidence="4 8" id="KW-0812">Transmembrane</keyword>
<gene>
    <name evidence="9" type="ORF">HCN44_004691</name>
</gene>
<dbReference type="InterPro" id="IPR009318">
    <property type="entry name" value="Gustatory_rcpt"/>
</dbReference>
<evidence type="ECO:0000256" key="8">
    <source>
        <dbReference type="SAM" id="Phobius"/>
    </source>
</evidence>
<feature type="transmembrane region" description="Helical" evidence="8">
    <location>
        <begin position="88"/>
        <end position="114"/>
    </location>
</feature>
<proteinExistence type="inferred from homology"/>
<keyword evidence="3" id="KW-1003">Cell membrane</keyword>
<evidence type="ECO:0008006" key="11">
    <source>
        <dbReference type="Google" id="ProtNLM"/>
    </source>
</evidence>
<comment type="caution">
    <text evidence="9">The sequence shown here is derived from an EMBL/GenBank/DDBJ whole genome shotgun (WGS) entry which is preliminary data.</text>
</comment>
<keyword evidence="10" id="KW-1185">Reference proteome</keyword>
<feature type="transmembrane region" description="Helical" evidence="8">
    <location>
        <begin position="270"/>
        <end position="288"/>
    </location>
</feature>
<evidence type="ECO:0000256" key="5">
    <source>
        <dbReference type="ARBA" id="ARBA00022989"/>
    </source>
</evidence>
<dbReference type="OrthoDB" id="5800391at2759"/>
<evidence type="ECO:0000256" key="6">
    <source>
        <dbReference type="ARBA" id="ARBA00023136"/>
    </source>
</evidence>
<dbReference type="GO" id="GO:0005886">
    <property type="term" value="C:plasma membrane"/>
    <property type="evidence" value="ECO:0007669"/>
    <property type="project" value="UniProtKB-SubCell"/>
</dbReference>
<dbReference type="PANTHER" id="PTHR21421">
    <property type="entry name" value="GUSTATORY RECEPTOR"/>
    <property type="match status" value="1"/>
</dbReference>